<dbReference type="InterPro" id="IPR001638">
    <property type="entry name" value="Solute-binding_3/MltF_N"/>
</dbReference>
<reference evidence="4 5" key="1">
    <citation type="submission" date="2017-05" db="EMBL/GenBank/DDBJ databases">
        <title>Chromobacterium violaceum GHPS1 isolated from Hydrocarbon polluted soil in French Guiana display an awesome secondary metabolite arsenal and a battery of drug and heavy-metal-resistance and detoxification of xenobiotics proteins.</title>
        <authorList>
            <person name="Belbahri L."/>
        </authorList>
    </citation>
    <scope>NUCLEOTIDE SEQUENCE [LARGE SCALE GENOMIC DNA]</scope>
    <source>
        <strain evidence="4 5">GHPS1</strain>
    </source>
</reference>
<keyword evidence="5" id="KW-1185">Reference proteome</keyword>
<dbReference type="OMA" id="TYAATHK"/>
<dbReference type="SMR" id="A0A202BEA6"/>
<dbReference type="RefSeq" id="WP_011136570.1">
    <property type="nucleotide sequence ID" value="NZ_NHOO01000003.1"/>
</dbReference>
<gene>
    <name evidence="4" type="ORF">CBW21_03765</name>
</gene>
<dbReference type="AlphaFoldDB" id="A0A202BEA6"/>
<dbReference type="PANTHER" id="PTHR35936">
    <property type="entry name" value="MEMBRANE-BOUND LYTIC MUREIN TRANSGLYCOSYLASE F"/>
    <property type="match status" value="1"/>
</dbReference>
<dbReference type="SMART" id="SM00062">
    <property type="entry name" value="PBPb"/>
    <property type="match status" value="1"/>
</dbReference>
<sequence length="262" mass="28492">MRGGQTNLRLWAGLLLACAGAQAQAQAASRELYFVTQLFPPFITQSADGKLDGALVAILREACRRADWNCKVQAMVWKRALLTVSQGGADGLVLAQDAPERRAVMELSKPVLASSYGLYVKADSAMRYRQPADLAGKTLAVYGPSLSQINSERLVQGVAGVNLTVELDPETVLRKLGAGRYGHNAVAFSNDDVARYWIKRDGLGNLRKLAEVKPLTYLYGFTRSRVKPGMLETFNRALDSMCRDGSLARLAAPSGIRLATCR</sequence>
<evidence type="ECO:0000256" key="1">
    <source>
        <dbReference type="ARBA" id="ARBA00022729"/>
    </source>
</evidence>
<evidence type="ECO:0000313" key="4">
    <source>
        <dbReference type="EMBL" id="OVE49695.1"/>
    </source>
</evidence>
<evidence type="ECO:0000256" key="2">
    <source>
        <dbReference type="SAM" id="SignalP"/>
    </source>
</evidence>
<dbReference type="Pfam" id="PF00497">
    <property type="entry name" value="SBP_bac_3"/>
    <property type="match status" value="1"/>
</dbReference>
<dbReference type="PANTHER" id="PTHR35936:SF25">
    <property type="entry name" value="ABC TRANSPORTER SUBSTRATE-BINDING PROTEIN"/>
    <property type="match status" value="1"/>
</dbReference>
<evidence type="ECO:0000313" key="5">
    <source>
        <dbReference type="Proteomes" id="UP000196342"/>
    </source>
</evidence>
<comment type="caution">
    <text evidence="4">The sequence shown here is derived from an EMBL/GenBank/DDBJ whole genome shotgun (WGS) entry which is preliminary data.</text>
</comment>
<feature type="domain" description="Solute-binding protein family 3/N-terminal" evidence="3">
    <location>
        <begin position="31"/>
        <end position="253"/>
    </location>
</feature>
<accession>A0A202BEA6</accession>
<proteinExistence type="predicted"/>
<dbReference type="EMBL" id="NHOO01000003">
    <property type="protein sequence ID" value="OVE49695.1"/>
    <property type="molecule type" value="Genomic_DNA"/>
</dbReference>
<dbReference type="SUPFAM" id="SSF53850">
    <property type="entry name" value="Periplasmic binding protein-like II"/>
    <property type="match status" value="1"/>
</dbReference>
<dbReference type="Gene3D" id="3.40.190.10">
    <property type="entry name" value="Periplasmic binding protein-like II"/>
    <property type="match status" value="2"/>
</dbReference>
<evidence type="ECO:0000259" key="3">
    <source>
        <dbReference type="SMART" id="SM00062"/>
    </source>
</evidence>
<organism evidence="4 5">
    <name type="scientific">Chromobacterium violaceum</name>
    <dbReference type="NCBI Taxonomy" id="536"/>
    <lineage>
        <taxon>Bacteria</taxon>
        <taxon>Pseudomonadati</taxon>
        <taxon>Pseudomonadota</taxon>
        <taxon>Betaproteobacteria</taxon>
        <taxon>Neisseriales</taxon>
        <taxon>Chromobacteriaceae</taxon>
        <taxon>Chromobacterium</taxon>
    </lineage>
</organism>
<feature type="chain" id="PRO_5011219451" description="Solute-binding protein family 3/N-terminal domain-containing protein" evidence="2">
    <location>
        <begin position="28"/>
        <end position="262"/>
    </location>
</feature>
<feature type="signal peptide" evidence="2">
    <location>
        <begin position="1"/>
        <end position="27"/>
    </location>
</feature>
<keyword evidence="1 2" id="KW-0732">Signal</keyword>
<dbReference type="Proteomes" id="UP000196342">
    <property type="component" value="Unassembled WGS sequence"/>
</dbReference>
<protein>
    <recommendedName>
        <fullName evidence="3">Solute-binding protein family 3/N-terminal domain-containing protein</fullName>
    </recommendedName>
</protein>
<name>A0A202BEA6_CHRVL</name>